<dbReference type="HAMAP" id="MF_01963">
    <property type="entry name" value="MTAP"/>
    <property type="match status" value="1"/>
</dbReference>
<proteinExistence type="inferred from homology"/>
<comment type="subunit">
    <text evidence="3">Homohexamer. Dimer of a homotrimer.</text>
</comment>
<dbReference type="GO" id="GO:0017061">
    <property type="term" value="F:S-methyl-5-thioadenosine phosphorylase activity"/>
    <property type="evidence" value="ECO:0007669"/>
    <property type="project" value="InterPro"/>
</dbReference>
<dbReference type="Pfam" id="PF01048">
    <property type="entry name" value="PNP_UDP_1"/>
    <property type="match status" value="1"/>
</dbReference>
<evidence type="ECO:0000256" key="3">
    <source>
        <dbReference type="HAMAP-Rule" id="MF_01963"/>
    </source>
</evidence>
<accession>A0A2T2XB62</accession>
<protein>
    <recommendedName>
        <fullName evidence="3">Probable 6-oxopurine nucleoside phosphorylase</fullName>
        <ecNumber evidence="3">2.4.2.1</ecNumber>
    </recommendedName>
    <alternativeName>
        <fullName evidence="3">Purine nucleoside phosphorylase</fullName>
        <shortName evidence="3">PNP</shortName>
    </alternativeName>
</protein>
<dbReference type="InterPro" id="IPR035994">
    <property type="entry name" value="Nucleoside_phosphorylase_sf"/>
</dbReference>
<keyword evidence="1 3" id="KW-0328">Glycosyltransferase</keyword>
<name>A0A2T2XB62_9FIRM</name>
<reference evidence="5 6" key="1">
    <citation type="journal article" date="2014" name="BMC Genomics">
        <title>Comparison of environmental and isolate Sulfobacillus genomes reveals diverse carbon, sulfur, nitrogen, and hydrogen metabolisms.</title>
        <authorList>
            <person name="Justice N.B."/>
            <person name="Norman A."/>
            <person name="Brown C.T."/>
            <person name="Singh A."/>
            <person name="Thomas B.C."/>
            <person name="Banfield J.F."/>
        </authorList>
    </citation>
    <scope>NUCLEOTIDE SEQUENCE [LARGE SCALE GENOMIC DNA]</scope>
    <source>
        <strain evidence="5">AMDSBA1</strain>
    </source>
</reference>
<feature type="site" description="Important for substrate specificity" evidence="3">
    <location>
        <position position="166"/>
    </location>
</feature>
<dbReference type="GO" id="GO:0005829">
    <property type="term" value="C:cytosol"/>
    <property type="evidence" value="ECO:0007669"/>
    <property type="project" value="TreeGrafter"/>
</dbReference>
<comment type="similarity">
    <text evidence="3">Belongs to the PNP/MTAP phosphorylase family. MTAP subfamily.</text>
</comment>
<dbReference type="EC" id="2.4.2.1" evidence="3"/>
<dbReference type="GO" id="GO:0006166">
    <property type="term" value="P:purine ribonucleoside salvage"/>
    <property type="evidence" value="ECO:0007669"/>
    <property type="project" value="UniProtKB-UniRule"/>
</dbReference>
<dbReference type="EMBL" id="PXYT01000001">
    <property type="protein sequence ID" value="PSR31735.1"/>
    <property type="molecule type" value="Genomic_DNA"/>
</dbReference>
<comment type="catalytic activity">
    <reaction evidence="3">
        <text>a purine D-ribonucleoside + phosphate = a purine nucleobase + alpha-D-ribose 1-phosphate</text>
        <dbReference type="Rhea" id="RHEA:19805"/>
        <dbReference type="ChEBI" id="CHEBI:26386"/>
        <dbReference type="ChEBI" id="CHEBI:43474"/>
        <dbReference type="ChEBI" id="CHEBI:57720"/>
        <dbReference type="ChEBI" id="CHEBI:142355"/>
        <dbReference type="EC" id="2.4.2.1"/>
    </reaction>
</comment>
<dbReference type="NCBIfam" id="TIGR01694">
    <property type="entry name" value="MTAP"/>
    <property type="match status" value="1"/>
</dbReference>
<feature type="binding site" evidence="3">
    <location>
        <position position="185"/>
    </location>
    <ligand>
        <name>phosphate</name>
        <dbReference type="ChEBI" id="CHEBI:43474"/>
    </ligand>
</feature>
<evidence type="ECO:0000256" key="2">
    <source>
        <dbReference type="ARBA" id="ARBA00022679"/>
    </source>
</evidence>
<dbReference type="NCBIfam" id="NF006599">
    <property type="entry name" value="PRK09136.1"/>
    <property type="match status" value="1"/>
</dbReference>
<evidence type="ECO:0000259" key="4">
    <source>
        <dbReference type="Pfam" id="PF01048"/>
    </source>
</evidence>
<dbReference type="PANTHER" id="PTHR42679">
    <property type="entry name" value="S-METHYL-5'-THIOADENOSINE PHOSPHORYLASE"/>
    <property type="match status" value="1"/>
</dbReference>
<dbReference type="SUPFAM" id="SSF53167">
    <property type="entry name" value="Purine and uridine phosphorylases"/>
    <property type="match status" value="1"/>
</dbReference>
<dbReference type="GO" id="GO:0019509">
    <property type="term" value="P:L-methionine salvage from methylthioadenosine"/>
    <property type="evidence" value="ECO:0007669"/>
    <property type="project" value="TreeGrafter"/>
</dbReference>
<feature type="domain" description="Nucleoside phosphorylase" evidence="4">
    <location>
        <begin position="2"/>
        <end position="240"/>
    </location>
</feature>
<feature type="binding site" evidence="3">
    <location>
        <position position="9"/>
    </location>
    <ligand>
        <name>phosphate</name>
        <dbReference type="ChEBI" id="CHEBI:43474"/>
    </ligand>
</feature>
<gene>
    <name evidence="5" type="ORF">C7B43_00465</name>
</gene>
<dbReference type="CDD" id="cd09010">
    <property type="entry name" value="MTAP_SsMTAPII_like_MTIP"/>
    <property type="match status" value="1"/>
</dbReference>
<dbReference type="UniPathway" id="UPA00606"/>
<dbReference type="Proteomes" id="UP000242699">
    <property type="component" value="Unassembled WGS sequence"/>
</dbReference>
<organism evidence="5 6">
    <name type="scientific">Sulfobacillus benefaciens</name>
    <dbReference type="NCBI Taxonomy" id="453960"/>
    <lineage>
        <taxon>Bacteria</taxon>
        <taxon>Bacillati</taxon>
        <taxon>Bacillota</taxon>
        <taxon>Clostridia</taxon>
        <taxon>Eubacteriales</taxon>
        <taxon>Clostridiales Family XVII. Incertae Sedis</taxon>
        <taxon>Sulfobacillus</taxon>
    </lineage>
</organism>
<evidence type="ECO:0000313" key="5">
    <source>
        <dbReference type="EMBL" id="PSR31735.1"/>
    </source>
</evidence>
<keyword evidence="2 3" id="KW-0808">Transferase</keyword>
<keyword evidence="3" id="KW-0660">Purine salvage</keyword>
<dbReference type="InterPro" id="IPR010044">
    <property type="entry name" value="MTAP"/>
</dbReference>
<dbReference type="InterPro" id="IPR000845">
    <property type="entry name" value="Nucleoside_phosphorylase_d"/>
</dbReference>
<evidence type="ECO:0000313" key="6">
    <source>
        <dbReference type="Proteomes" id="UP000242699"/>
    </source>
</evidence>
<comment type="pathway">
    <text evidence="3">Purine metabolism; purine nucleoside salvage.</text>
</comment>
<comment type="caution">
    <text evidence="3">Lacks conserved residue(s) required for the propagation of feature annotation.</text>
</comment>
<feature type="binding site" evidence="3">
    <location>
        <begin position="51"/>
        <end position="52"/>
    </location>
    <ligand>
        <name>phosphate</name>
        <dbReference type="ChEBI" id="CHEBI:43474"/>
    </ligand>
</feature>
<feature type="binding site" evidence="3">
    <location>
        <begin position="208"/>
        <end position="210"/>
    </location>
    <ligand>
        <name>substrate</name>
    </ligand>
</feature>
<comment type="function">
    <text evidence="3">Purine nucleoside phosphorylase which is highly specific for 6-oxopurine nucleosides. Cleaves guanosine or inosine to respective bases and sugar-1-phosphate molecules. Involved in purine salvage.</text>
</comment>
<dbReference type="AlphaFoldDB" id="A0A2T2XB62"/>
<dbReference type="Gene3D" id="3.40.50.1580">
    <property type="entry name" value="Nucleoside phosphorylase domain"/>
    <property type="match status" value="1"/>
</dbReference>
<comment type="miscellaneous">
    <text evidence="3">Although this enzyme belongs to the family of MTA phosphorylases based on sequence homology, it has been shown that conserved amino acid substitutions in the substrate binding pocket convert the substrate specificity of this enzyme from 6-aminopurines to 6-oxopurines.</text>
</comment>
<feature type="site" description="Important for substrate specificity" evidence="3">
    <location>
        <position position="220"/>
    </location>
</feature>
<evidence type="ECO:0000256" key="1">
    <source>
        <dbReference type="ARBA" id="ARBA00022676"/>
    </source>
</evidence>
<dbReference type="PANTHER" id="PTHR42679:SF2">
    <property type="entry name" value="S-METHYL-5'-THIOADENOSINE PHOSPHORYLASE"/>
    <property type="match status" value="1"/>
</dbReference>
<feature type="binding site" evidence="3">
    <location>
        <position position="184"/>
    </location>
    <ligand>
        <name>substrate</name>
    </ligand>
</feature>
<comment type="caution">
    <text evidence="5">The sequence shown here is derived from an EMBL/GenBank/DDBJ whole genome shotgun (WGS) entry which is preliminary data.</text>
</comment>
<sequence>MKVGIIGGTGVYDSSWLTAAEELRLQTPYGSVTMMRGRVGENGDDVYFVNRHGPGHHVPPHLVNYRANIWSLHQVGVERIVATAAVGSLSATLFPGMVVLCDQFLDFTKSRSGTFFEGGQHGVVHTDMTDPYCPHLRSILFQHAGASGLSVANGGCYVTTEGPRFETPAEIRAFRILGGDVVGMTSVPEVVLARELGLCYSTVALVTNYAAGISSHYLTHQEVLDLMDQYKTSLNQLIRGSLPLIQQHRDCHCFTHQDGLTK</sequence>